<dbReference type="PANTHER" id="PTHR36840:SF1">
    <property type="entry name" value="BLL5714 PROTEIN"/>
    <property type="match status" value="1"/>
</dbReference>
<feature type="transmembrane region" description="Helical" evidence="1">
    <location>
        <begin position="220"/>
        <end position="243"/>
    </location>
</feature>
<dbReference type="Proteomes" id="UP000070096">
    <property type="component" value="Unassembled WGS sequence"/>
</dbReference>
<feature type="transmembrane region" description="Helical" evidence="1">
    <location>
        <begin position="159"/>
        <end position="177"/>
    </location>
</feature>
<proteinExistence type="predicted"/>
<feature type="transmembrane region" description="Helical" evidence="1">
    <location>
        <begin position="104"/>
        <end position="124"/>
    </location>
</feature>
<accession>A0A139MWZ3</accession>
<sequence length="384" mass="44112">MTPIRSKRVSNYELFFDLAFVLTISQLTSAIHVPQVQLEHIFYFLTTIIVMLNVWNQEAFYYNKYGDSRQIDIYTVIALMLFVGNLALSITFDPTSLKPFLENPLNFNSLLILSYGTIALQYILKGRKLGFNKDMYLSIALLVVYALAVLPRALDLLPFSVHALPLYYLPLVVPLFLSSKKRPISMNFPHYLERCQLLAIITFGESVIAVLKTYPLSQNFWEGLTLFMGLGFMFVFYIIQTFVNINHHQRVSVKALSYAHYVIVASLLFFTVGLEFLKDSHHHDLGLHFFVLSILAFFVGTLSTSHYNIELYRLDRRVVAQYGLLLVLATGLFYLFGQQIAILGLILAGLSRALTRTGMYYRRRVREQNKIPHPDVTANERDFS</sequence>
<dbReference type="Pfam" id="PF06772">
    <property type="entry name" value="LtrA"/>
    <property type="match status" value="1"/>
</dbReference>
<gene>
    <name evidence="2" type="ORF">SGODD07_02112</name>
</gene>
<feature type="transmembrane region" description="Helical" evidence="1">
    <location>
        <begin position="255"/>
        <end position="274"/>
    </location>
</feature>
<keyword evidence="1" id="KW-0472">Membrane</keyword>
<feature type="transmembrane region" description="Helical" evidence="1">
    <location>
        <begin position="286"/>
        <end position="307"/>
    </location>
</feature>
<feature type="transmembrane region" description="Helical" evidence="1">
    <location>
        <begin position="197"/>
        <end position="214"/>
    </location>
</feature>
<feature type="transmembrane region" description="Helical" evidence="1">
    <location>
        <begin position="136"/>
        <end position="153"/>
    </location>
</feature>
<feature type="transmembrane region" description="Helical" evidence="1">
    <location>
        <begin position="73"/>
        <end position="92"/>
    </location>
</feature>
<dbReference type="EMBL" id="LQRC01000274">
    <property type="protein sequence ID" value="KXT68243.1"/>
    <property type="molecule type" value="Genomic_DNA"/>
</dbReference>
<keyword evidence="1" id="KW-0812">Transmembrane</keyword>
<feature type="transmembrane region" description="Helical" evidence="1">
    <location>
        <begin position="40"/>
        <end position="61"/>
    </location>
</feature>
<evidence type="ECO:0000313" key="3">
    <source>
        <dbReference type="Proteomes" id="UP000070096"/>
    </source>
</evidence>
<organism evidence="2 3">
    <name type="scientific">Streptococcus gordonii</name>
    <dbReference type="NCBI Taxonomy" id="1302"/>
    <lineage>
        <taxon>Bacteria</taxon>
        <taxon>Bacillati</taxon>
        <taxon>Bacillota</taxon>
        <taxon>Bacilli</taxon>
        <taxon>Lactobacillales</taxon>
        <taxon>Streptococcaceae</taxon>
        <taxon>Streptococcus</taxon>
    </lineage>
</organism>
<reference evidence="2 3" key="1">
    <citation type="submission" date="2016-01" db="EMBL/GenBank/DDBJ databases">
        <title>Highly variable Streptococcus oralis are common among viridans streptococci isolated from primates.</title>
        <authorList>
            <person name="Denapaite D."/>
            <person name="Rieger M."/>
            <person name="Koendgen S."/>
            <person name="Brueckner R."/>
            <person name="Ochigava I."/>
            <person name="Kappeler P."/>
            <person name="Maetz-Rensing K."/>
            <person name="Leendertz F."/>
            <person name="Hakenbeck R."/>
        </authorList>
    </citation>
    <scope>NUCLEOTIDE SEQUENCE [LARGE SCALE GENOMIC DNA]</scope>
    <source>
        <strain evidence="2 3">DD07</strain>
    </source>
</reference>
<dbReference type="PATRIC" id="fig|1302.21.peg.2338"/>
<evidence type="ECO:0000313" key="2">
    <source>
        <dbReference type="EMBL" id="KXT68243.1"/>
    </source>
</evidence>
<feature type="transmembrane region" description="Helical" evidence="1">
    <location>
        <begin position="319"/>
        <end position="336"/>
    </location>
</feature>
<protein>
    <submittedName>
        <fullName evidence="2">Putative low temperature requirement A protein</fullName>
    </submittedName>
</protein>
<dbReference type="PANTHER" id="PTHR36840">
    <property type="entry name" value="BLL5714 PROTEIN"/>
    <property type="match status" value="1"/>
</dbReference>
<evidence type="ECO:0000256" key="1">
    <source>
        <dbReference type="SAM" id="Phobius"/>
    </source>
</evidence>
<comment type="caution">
    <text evidence="2">The sequence shown here is derived from an EMBL/GenBank/DDBJ whole genome shotgun (WGS) entry which is preliminary data.</text>
</comment>
<name>A0A139MWZ3_STRGN</name>
<dbReference type="InterPro" id="IPR010640">
    <property type="entry name" value="Low_temperature_requirement_A"/>
</dbReference>
<dbReference type="AlphaFoldDB" id="A0A139MWZ3"/>
<keyword evidence="1" id="KW-1133">Transmembrane helix</keyword>